<sequence>MSDQPSIPPPPACMSRDDYSAANAARRRLAPPSRFPRFLSLPNLRSRSPPSRKQTSHSLPVNVTERHAESQEPASLISLDSAKLTSSDESNDRYEWAIVYENQRGMTLFSIPYYSRLSLLPSDPPPFTIPNASSQRSEQLSALTDFQLPDGNWKWVSKCWMIDMRSDAGEVQHDGFEYNSLFRTHNWSADVGFWSAGGWVRRRRWIRLMMRPGKTRAVQHGEERNGQSPSSIDTGLDTTLGRQRDSTGSSLLPSSLATESELLDGLHDIWMNDDVEANWWRCRVLMRRLGRDGRKLELWRTWLSHHHQDNQHAYDGMNGRGNVPNEKWIDDDMSVPSHANSSTSALEQLRPPPKEYLLSVLRTHGRELLHSFIYPDSRAKFIAMLGVSGLLPELNVGLGIGFGASEMDFWSYTNGLMDQFPILASSSRVDTEY</sequence>
<comment type="caution">
    <text evidence="3">The sequence shown here is derived from an EMBL/GenBank/DDBJ whole genome shotgun (WGS) entry which is preliminary data.</text>
</comment>
<evidence type="ECO:0000313" key="3">
    <source>
        <dbReference type="EMBL" id="GLB36156.1"/>
    </source>
</evidence>
<dbReference type="Proteomes" id="UP001063166">
    <property type="component" value="Unassembled WGS sequence"/>
</dbReference>
<evidence type="ECO:0000313" key="4">
    <source>
        <dbReference type="Proteomes" id="UP001063166"/>
    </source>
</evidence>
<dbReference type="EMBL" id="BRPK01000003">
    <property type="protein sequence ID" value="GLB36156.1"/>
    <property type="molecule type" value="Genomic_DNA"/>
</dbReference>
<dbReference type="GO" id="GO:0005778">
    <property type="term" value="C:peroxisomal membrane"/>
    <property type="evidence" value="ECO:0007669"/>
    <property type="project" value="UniProtKB-ARBA"/>
</dbReference>
<protein>
    <submittedName>
        <fullName evidence="3">Integral peroxisomal membrane peroxin</fullName>
    </submittedName>
</protein>
<evidence type="ECO:0000259" key="2">
    <source>
        <dbReference type="Pfam" id="PF06398"/>
    </source>
</evidence>
<feature type="region of interest" description="Disordered" evidence="1">
    <location>
        <begin position="1"/>
        <end position="81"/>
    </location>
</feature>
<feature type="compositionally biased region" description="Polar residues" evidence="1">
    <location>
        <begin position="226"/>
        <end position="252"/>
    </location>
</feature>
<dbReference type="AlphaFoldDB" id="A0A9P3PI13"/>
<keyword evidence="4" id="KW-1185">Reference proteome</keyword>
<name>A0A9P3PI13_LYOSH</name>
<reference evidence="3" key="1">
    <citation type="submission" date="2022-07" db="EMBL/GenBank/DDBJ databases">
        <title>The genome of Lyophyllum shimeji provides insight into the initial evolution of ectomycorrhizal fungal genome.</title>
        <authorList>
            <person name="Kobayashi Y."/>
            <person name="Shibata T."/>
            <person name="Hirakawa H."/>
            <person name="Shigenobu S."/>
            <person name="Nishiyama T."/>
            <person name="Yamada A."/>
            <person name="Hasebe M."/>
            <person name="Kawaguchi M."/>
        </authorList>
    </citation>
    <scope>NUCLEOTIDE SEQUENCE</scope>
    <source>
        <strain evidence="3">AT787</strain>
    </source>
</reference>
<organism evidence="3 4">
    <name type="scientific">Lyophyllum shimeji</name>
    <name type="common">Hon-shimeji</name>
    <name type="synonym">Tricholoma shimeji</name>
    <dbReference type="NCBI Taxonomy" id="47721"/>
    <lineage>
        <taxon>Eukaryota</taxon>
        <taxon>Fungi</taxon>
        <taxon>Dikarya</taxon>
        <taxon>Basidiomycota</taxon>
        <taxon>Agaricomycotina</taxon>
        <taxon>Agaricomycetes</taxon>
        <taxon>Agaricomycetidae</taxon>
        <taxon>Agaricales</taxon>
        <taxon>Tricholomatineae</taxon>
        <taxon>Lyophyllaceae</taxon>
        <taxon>Lyophyllum</taxon>
    </lineage>
</organism>
<dbReference type="Pfam" id="PF06398">
    <property type="entry name" value="Pex24p"/>
    <property type="match status" value="1"/>
</dbReference>
<proteinExistence type="predicted"/>
<dbReference type="InterPro" id="IPR010482">
    <property type="entry name" value="TECPR1-like_DysF"/>
</dbReference>
<feature type="region of interest" description="Disordered" evidence="1">
    <location>
        <begin position="216"/>
        <end position="252"/>
    </location>
</feature>
<gene>
    <name evidence="3" type="ORF">LshimejAT787_0304440</name>
</gene>
<dbReference type="GO" id="GO:0007031">
    <property type="term" value="P:peroxisome organization"/>
    <property type="evidence" value="ECO:0007669"/>
    <property type="project" value="UniProtKB-ARBA"/>
</dbReference>
<dbReference type="OrthoDB" id="72441at2759"/>
<evidence type="ECO:0000256" key="1">
    <source>
        <dbReference type="SAM" id="MobiDB-lite"/>
    </source>
</evidence>
<feature type="domain" description="TECPR1-like DysF" evidence="2">
    <location>
        <begin position="64"/>
        <end position="207"/>
    </location>
</feature>
<feature type="compositionally biased region" description="Pro residues" evidence="1">
    <location>
        <begin position="1"/>
        <end position="12"/>
    </location>
</feature>
<feature type="compositionally biased region" description="Low complexity" evidence="1">
    <location>
        <begin position="20"/>
        <end position="52"/>
    </location>
</feature>
<accession>A0A9P3PI13</accession>